<comment type="caution">
    <text evidence="1">The sequence shown here is derived from an EMBL/GenBank/DDBJ whole genome shotgun (WGS) entry which is preliminary data.</text>
</comment>
<name>A0A4R8GNT2_9FIRM</name>
<protein>
    <recommendedName>
        <fullName evidence="3">Tail assembly chaperone</fullName>
    </recommendedName>
</protein>
<sequence length="85" mass="9608">MSNATEGKKKTVKVNGKDYTLQHPGIRWFIKHSDSSKDTQGNFSNEKYIDGLLENVVIQQVTMEDFDSISALRELVDEIETFLGA</sequence>
<evidence type="ECO:0000313" key="1">
    <source>
        <dbReference type="EMBL" id="TDX43703.1"/>
    </source>
</evidence>
<accession>A0A4R8GNT2</accession>
<dbReference type="EMBL" id="SOEG01000059">
    <property type="protein sequence ID" value="TDX43703.1"/>
    <property type="molecule type" value="Genomic_DNA"/>
</dbReference>
<evidence type="ECO:0008006" key="3">
    <source>
        <dbReference type="Google" id="ProtNLM"/>
    </source>
</evidence>
<gene>
    <name evidence="1" type="ORF">C7959_1596</name>
</gene>
<organism evidence="1 2">
    <name type="scientific">Orenia marismortui</name>
    <dbReference type="NCBI Taxonomy" id="46469"/>
    <lineage>
        <taxon>Bacteria</taxon>
        <taxon>Bacillati</taxon>
        <taxon>Bacillota</taxon>
        <taxon>Clostridia</taxon>
        <taxon>Halanaerobiales</taxon>
        <taxon>Halobacteroidaceae</taxon>
        <taxon>Orenia</taxon>
    </lineage>
</organism>
<evidence type="ECO:0000313" key="2">
    <source>
        <dbReference type="Proteomes" id="UP000295832"/>
    </source>
</evidence>
<proteinExistence type="predicted"/>
<reference evidence="1 2" key="1">
    <citation type="submission" date="2019-03" db="EMBL/GenBank/DDBJ databases">
        <title>Subsurface microbial communities from deep shales in Ohio and West Virginia, USA.</title>
        <authorList>
            <person name="Wrighton K."/>
        </authorList>
    </citation>
    <scope>NUCLEOTIDE SEQUENCE [LARGE SCALE GENOMIC DNA]</scope>
    <source>
        <strain evidence="1 2">MSL 6dP</strain>
    </source>
</reference>
<dbReference type="Proteomes" id="UP000295832">
    <property type="component" value="Unassembled WGS sequence"/>
</dbReference>
<dbReference type="AlphaFoldDB" id="A0A4R8GNT2"/>
<dbReference type="RefSeq" id="WP_134119211.1">
    <property type="nucleotide sequence ID" value="NZ_SOEG01000059.1"/>
</dbReference>
<keyword evidence="2" id="KW-1185">Reference proteome</keyword>